<dbReference type="EMBL" id="JACDXW010000002">
    <property type="protein sequence ID" value="MCB5362879.1"/>
    <property type="molecule type" value="Genomic_DNA"/>
</dbReference>
<keyword evidence="10 13" id="KW-0067">ATP-binding</keyword>
<comment type="pathway">
    <text evidence="2 13">Glycolipid biosynthesis; lipid IV(A) biosynthesis; lipid IV(A) from (3R)-3-hydroxytetradecanoyl-[acyl-carrier-protein] and UDP-N-acetyl-alpha-D-glucosamine: step 6/6.</text>
</comment>
<evidence type="ECO:0000256" key="11">
    <source>
        <dbReference type="ARBA" id="ARBA00023098"/>
    </source>
</evidence>
<comment type="similarity">
    <text evidence="13">Belongs to the LpxK family.</text>
</comment>
<keyword evidence="7 13" id="KW-0808">Transferase</keyword>
<dbReference type="Pfam" id="PF02606">
    <property type="entry name" value="LpxK"/>
    <property type="match status" value="1"/>
</dbReference>
<dbReference type="CDD" id="cd01983">
    <property type="entry name" value="SIMIBI"/>
    <property type="match status" value="1"/>
</dbReference>
<keyword evidence="16" id="KW-1185">Reference proteome</keyword>
<comment type="caution">
    <text evidence="15">The sequence shown here is derived from an EMBL/GenBank/DDBJ whole genome shotgun (WGS) entry which is preliminary data.</text>
</comment>
<proteinExistence type="inferred from homology"/>
<evidence type="ECO:0000256" key="4">
    <source>
        <dbReference type="ARBA" id="ARBA00016436"/>
    </source>
</evidence>
<dbReference type="InterPro" id="IPR003758">
    <property type="entry name" value="LpxK"/>
</dbReference>
<protein>
    <recommendedName>
        <fullName evidence="4 13">Tetraacyldisaccharide 4'-kinase</fullName>
        <ecNumber evidence="3 13">2.7.1.130</ecNumber>
    </recommendedName>
    <alternativeName>
        <fullName evidence="12 13">Lipid A 4'-kinase</fullName>
    </alternativeName>
</protein>
<dbReference type="Proteomes" id="UP000776983">
    <property type="component" value="Unassembled WGS sequence"/>
</dbReference>
<dbReference type="InterPro" id="IPR027417">
    <property type="entry name" value="P-loop_NTPase"/>
</dbReference>
<evidence type="ECO:0000256" key="3">
    <source>
        <dbReference type="ARBA" id="ARBA00012071"/>
    </source>
</evidence>
<keyword evidence="6 13" id="KW-0441">Lipid A biosynthesis</keyword>
<evidence type="ECO:0000313" key="15">
    <source>
        <dbReference type="EMBL" id="MCB5362879.1"/>
    </source>
</evidence>
<keyword evidence="8 13" id="KW-0547">Nucleotide-binding</keyword>
<evidence type="ECO:0000256" key="6">
    <source>
        <dbReference type="ARBA" id="ARBA00022556"/>
    </source>
</evidence>
<keyword evidence="14" id="KW-0812">Transmembrane</keyword>
<organism evidence="15 16">
    <name type="scientific">Mesopusillimonas faecipullorum</name>
    <dbReference type="NCBI Taxonomy" id="2755040"/>
    <lineage>
        <taxon>Bacteria</taxon>
        <taxon>Pseudomonadati</taxon>
        <taxon>Pseudomonadota</taxon>
        <taxon>Betaproteobacteria</taxon>
        <taxon>Burkholderiales</taxon>
        <taxon>Alcaligenaceae</taxon>
        <taxon>Mesopusillimonas</taxon>
    </lineage>
</organism>
<evidence type="ECO:0000256" key="13">
    <source>
        <dbReference type="HAMAP-Rule" id="MF_00409"/>
    </source>
</evidence>
<evidence type="ECO:0000256" key="7">
    <source>
        <dbReference type="ARBA" id="ARBA00022679"/>
    </source>
</evidence>
<keyword evidence="5 13" id="KW-0444">Lipid biosynthesis</keyword>
<evidence type="ECO:0000256" key="12">
    <source>
        <dbReference type="ARBA" id="ARBA00029757"/>
    </source>
</evidence>
<evidence type="ECO:0000256" key="1">
    <source>
        <dbReference type="ARBA" id="ARBA00002274"/>
    </source>
</evidence>
<evidence type="ECO:0000256" key="10">
    <source>
        <dbReference type="ARBA" id="ARBA00022840"/>
    </source>
</evidence>
<dbReference type="PANTHER" id="PTHR42724:SF1">
    <property type="entry name" value="TETRAACYLDISACCHARIDE 4'-KINASE, MITOCHONDRIAL-RELATED"/>
    <property type="match status" value="1"/>
</dbReference>
<gene>
    <name evidence="13" type="primary">lpxK</name>
    <name evidence="15" type="ORF">H0484_03800</name>
</gene>
<keyword evidence="9 13" id="KW-0418">Kinase</keyword>
<dbReference type="EC" id="2.7.1.130" evidence="3 13"/>
<evidence type="ECO:0000313" key="16">
    <source>
        <dbReference type="Proteomes" id="UP000776983"/>
    </source>
</evidence>
<feature type="binding site" evidence="13">
    <location>
        <begin position="65"/>
        <end position="72"/>
    </location>
    <ligand>
        <name>ATP</name>
        <dbReference type="ChEBI" id="CHEBI:30616"/>
    </ligand>
</feature>
<comment type="catalytic activity">
    <reaction evidence="13">
        <text>a lipid A disaccharide + ATP = a lipid IVA + ADP + H(+)</text>
        <dbReference type="Rhea" id="RHEA:67840"/>
        <dbReference type="ChEBI" id="CHEBI:15378"/>
        <dbReference type="ChEBI" id="CHEBI:30616"/>
        <dbReference type="ChEBI" id="CHEBI:176343"/>
        <dbReference type="ChEBI" id="CHEBI:176425"/>
        <dbReference type="ChEBI" id="CHEBI:456216"/>
        <dbReference type="EC" id="2.7.1.130"/>
    </reaction>
</comment>
<keyword evidence="14" id="KW-1133">Transmembrane helix</keyword>
<dbReference type="GO" id="GO:0009029">
    <property type="term" value="F:lipid-A 4'-kinase activity"/>
    <property type="evidence" value="ECO:0007669"/>
    <property type="project" value="UniProtKB-EC"/>
</dbReference>
<dbReference type="RefSeq" id="WP_226953128.1">
    <property type="nucleotide sequence ID" value="NZ_JACDXW010000002.1"/>
</dbReference>
<dbReference type="PANTHER" id="PTHR42724">
    <property type="entry name" value="TETRAACYLDISACCHARIDE 4'-KINASE"/>
    <property type="match status" value="1"/>
</dbReference>
<keyword evidence="11 13" id="KW-0443">Lipid metabolism</keyword>
<sequence>MSKREAAWQHRALAIWQDKGWVSNLLLPLSWLYGAVISLRRRYYSRLLPEPLEKRPPIVVIGNLVVGGTGKTPTVIALAQALTQMGWRPGIVSRGYGVRIGPEPRVGQGQLSAAQFGDEPALIAQATQCPIAVHPQRTLALQALLQAHPQLDVVIADDGLQHLRLPRDLIVIVQDARGVGNGRLLPAGPLREPASRLKEAHTIVTNLTASHSVSAHASPIQTMLPHQTVMRLAPVSLTQLSSGAQLSWAQWTRSHAQGSITALAAIGQPQRFFNMLTQYGLTLSSTRALPDHEALDENSLRRLTADFIVITEKDAIKCPNCRDDRVWSVQVRPEFSNSGWAQEISLSLHRLVGQKPSSGITLKD</sequence>
<evidence type="ECO:0000256" key="14">
    <source>
        <dbReference type="SAM" id="Phobius"/>
    </source>
</evidence>
<feature type="transmembrane region" description="Helical" evidence="14">
    <location>
        <begin position="20"/>
        <end position="39"/>
    </location>
</feature>
<name>A0ABS8CA07_9BURK</name>
<dbReference type="SUPFAM" id="SSF52540">
    <property type="entry name" value="P-loop containing nucleoside triphosphate hydrolases"/>
    <property type="match status" value="1"/>
</dbReference>
<reference evidence="15 16" key="1">
    <citation type="submission" date="2020-07" db="EMBL/GenBank/DDBJ databases">
        <title>Pusillimonas sp. nov., isolated from poultry manure in Taiwan.</title>
        <authorList>
            <person name="Lin S.-Y."/>
            <person name="Tang Y.-S."/>
            <person name="Young C.-C."/>
        </authorList>
    </citation>
    <scope>NUCLEOTIDE SEQUENCE [LARGE SCALE GENOMIC DNA]</scope>
    <source>
        <strain evidence="15 16">CC-YST705</strain>
    </source>
</reference>
<comment type="function">
    <text evidence="1 13">Transfers the gamma-phosphate of ATP to the 4'-position of a tetraacyldisaccharide 1-phosphate intermediate (termed DS-1-P) to form tetraacyldisaccharide 1,4'-bis-phosphate (lipid IVA).</text>
</comment>
<keyword evidence="14" id="KW-0472">Membrane</keyword>
<evidence type="ECO:0000256" key="9">
    <source>
        <dbReference type="ARBA" id="ARBA00022777"/>
    </source>
</evidence>
<evidence type="ECO:0000256" key="8">
    <source>
        <dbReference type="ARBA" id="ARBA00022741"/>
    </source>
</evidence>
<evidence type="ECO:0000256" key="5">
    <source>
        <dbReference type="ARBA" id="ARBA00022516"/>
    </source>
</evidence>
<evidence type="ECO:0000256" key="2">
    <source>
        <dbReference type="ARBA" id="ARBA00004870"/>
    </source>
</evidence>
<accession>A0ABS8CA07</accession>
<dbReference type="NCBIfam" id="TIGR00682">
    <property type="entry name" value="lpxK"/>
    <property type="match status" value="1"/>
</dbReference>
<dbReference type="HAMAP" id="MF_00409">
    <property type="entry name" value="LpxK"/>
    <property type="match status" value="1"/>
</dbReference>